<keyword evidence="2" id="KW-0812">Transmembrane</keyword>
<name>A0A9P5STQ6_9FUNG</name>
<evidence type="ECO:0000256" key="2">
    <source>
        <dbReference type="SAM" id="Phobius"/>
    </source>
</evidence>
<feature type="compositionally biased region" description="Polar residues" evidence="1">
    <location>
        <begin position="430"/>
        <end position="449"/>
    </location>
</feature>
<dbReference type="Proteomes" id="UP000696485">
    <property type="component" value="Unassembled WGS sequence"/>
</dbReference>
<feature type="compositionally biased region" description="Basic and acidic residues" evidence="1">
    <location>
        <begin position="516"/>
        <end position="565"/>
    </location>
</feature>
<dbReference type="EMBL" id="JAAAUY010000056">
    <property type="protein sequence ID" value="KAF9336523.1"/>
    <property type="molecule type" value="Genomic_DNA"/>
</dbReference>
<keyword evidence="2" id="KW-0472">Membrane</keyword>
<proteinExistence type="predicted"/>
<feature type="compositionally biased region" description="Basic and acidic residues" evidence="1">
    <location>
        <begin position="469"/>
        <end position="484"/>
    </location>
</feature>
<organism evidence="3 4">
    <name type="scientific">Podila minutissima</name>
    <dbReference type="NCBI Taxonomy" id="64525"/>
    <lineage>
        <taxon>Eukaryota</taxon>
        <taxon>Fungi</taxon>
        <taxon>Fungi incertae sedis</taxon>
        <taxon>Mucoromycota</taxon>
        <taxon>Mortierellomycotina</taxon>
        <taxon>Mortierellomycetes</taxon>
        <taxon>Mortierellales</taxon>
        <taxon>Mortierellaceae</taxon>
        <taxon>Podila</taxon>
    </lineage>
</organism>
<keyword evidence="4" id="KW-1185">Reference proteome</keyword>
<feature type="region of interest" description="Disordered" evidence="1">
    <location>
        <begin position="367"/>
        <end position="389"/>
    </location>
</feature>
<keyword evidence="2" id="KW-1133">Transmembrane helix</keyword>
<feature type="compositionally biased region" description="Polar residues" evidence="1">
    <location>
        <begin position="714"/>
        <end position="725"/>
    </location>
</feature>
<feature type="compositionally biased region" description="Basic and acidic residues" evidence="1">
    <location>
        <begin position="494"/>
        <end position="506"/>
    </location>
</feature>
<reference evidence="3" key="1">
    <citation type="journal article" date="2020" name="Fungal Divers.">
        <title>Resolving the Mortierellaceae phylogeny through synthesis of multi-gene phylogenetics and phylogenomics.</title>
        <authorList>
            <person name="Vandepol N."/>
            <person name="Liber J."/>
            <person name="Desiro A."/>
            <person name="Na H."/>
            <person name="Kennedy M."/>
            <person name="Barry K."/>
            <person name="Grigoriev I.V."/>
            <person name="Miller A.N."/>
            <person name="O'Donnell K."/>
            <person name="Stajich J.E."/>
            <person name="Bonito G."/>
        </authorList>
    </citation>
    <scope>NUCLEOTIDE SEQUENCE</scope>
    <source>
        <strain evidence="3">NVP1</strain>
    </source>
</reference>
<protein>
    <submittedName>
        <fullName evidence="3">Uncharacterized protein</fullName>
    </submittedName>
</protein>
<comment type="caution">
    <text evidence="3">The sequence shown here is derived from an EMBL/GenBank/DDBJ whole genome shotgun (WGS) entry which is preliminary data.</text>
</comment>
<evidence type="ECO:0000313" key="3">
    <source>
        <dbReference type="EMBL" id="KAF9336523.1"/>
    </source>
</evidence>
<feature type="transmembrane region" description="Helical" evidence="2">
    <location>
        <begin position="235"/>
        <end position="260"/>
    </location>
</feature>
<evidence type="ECO:0000256" key="1">
    <source>
        <dbReference type="SAM" id="MobiDB-lite"/>
    </source>
</evidence>
<feature type="region of interest" description="Disordered" evidence="1">
    <location>
        <begin position="403"/>
        <end position="636"/>
    </location>
</feature>
<evidence type="ECO:0000313" key="4">
    <source>
        <dbReference type="Proteomes" id="UP000696485"/>
    </source>
</evidence>
<feature type="compositionally biased region" description="Acidic residues" evidence="1">
    <location>
        <begin position="593"/>
        <end position="625"/>
    </location>
</feature>
<feature type="compositionally biased region" description="Low complexity" evidence="1">
    <location>
        <begin position="413"/>
        <end position="429"/>
    </location>
</feature>
<dbReference type="AlphaFoldDB" id="A0A9P5STQ6"/>
<sequence length="775" mass="87603">MATRDNDSFREWMSGFGSGLEHLWDALQHEYDPKTRNSALALSFRCLALHTVLSTVTYIVPNSLCITFNQLFYPTVLAFRYLDPDPWDHLFMSTVRSLGCSERSDIVAKPGPRYFIQLKQYARRTLKAYFAIGTIHHLVHRTGVFSIPSIGLGLIAVHQFLRHRGVNRAFLKLCIAVVVVGPRWPVWAVQVFALQQLFMYELLQPYLARVQFKGWEERAWLAQHEIELQGFAFGAWLLCSVPWVGVAAIPFMFPAVAFLLTRSCGLMESSGQGVSGDVIEKRSPGVKAVALGTSKFVEGDWEAAKVKTHLRNTKLEVHSPSKHNKADEGHYLCDRGMQTELTEEQIAADRARSKTRKQELYRAEALTHAHPPEESSVPSRPPATNVPFIPDWNSPMPHIHFGRPDLLFSANPSSSSSSSRSIPTGTTSSNEQATTRSENEVQENLTKYNFSDRKTDETAPSAPPSGILDDSRSWADSGHGDSAFRVESATTPDEVDRRSTGQEKRSQASKVGAQEDQLRAHEQRIRAQEDSLRDEDRARAKEQRARAKEQRAHVVEQRRHAEEMRRGKHRARDGPPRRSRWGTIDVFHVPDLNSEDEEDKEEEENEEEEAEEAAEAWENEYESDEDEHHDGDWNKYSGNRLEHLQNCRVREGSFGRGWGRGGRGDYRHIGRWPPRGPRGACGSRGDRESRGRYHQGYGRSGSRRDVVEDESPVEGTSNGSKTQLSDPFKTGLSAVIAENMLNVEEHINQRMESWGRHWAQKLNEAIPKPNGASGK</sequence>
<accession>A0A9P5STQ6</accession>
<feature type="region of interest" description="Disordered" evidence="1">
    <location>
        <begin position="652"/>
        <end position="727"/>
    </location>
</feature>
<gene>
    <name evidence="3" type="ORF">BG006_008324</name>
</gene>